<sequence>VPEDAQLMTDILTVQAKDLDSEQNARISYRLSEENDDFGIHPVTGNIFVKGILDREMIAEYHLLVNASDNGK</sequence>
<keyword evidence="4 8" id="KW-0106">Calcium</keyword>
<keyword evidence="3" id="KW-0677">Repeat</keyword>
<gene>
    <name evidence="10" type="ORF">WUBG_19320</name>
</gene>
<dbReference type="Gene3D" id="2.60.40.60">
    <property type="entry name" value="Cadherins"/>
    <property type="match status" value="1"/>
</dbReference>
<dbReference type="PANTHER" id="PTHR24025:SF23">
    <property type="entry name" value="NEURAL-CADHERIN"/>
    <property type="match status" value="1"/>
</dbReference>
<dbReference type="EMBL" id="ADBV01025818">
    <property type="protein sequence ID" value="EJW69773.1"/>
    <property type="molecule type" value="Genomic_DNA"/>
</dbReference>
<evidence type="ECO:0000256" key="6">
    <source>
        <dbReference type="ARBA" id="ARBA00022989"/>
    </source>
</evidence>
<evidence type="ECO:0000256" key="3">
    <source>
        <dbReference type="ARBA" id="ARBA00022737"/>
    </source>
</evidence>
<organism evidence="10 11">
    <name type="scientific">Wuchereria bancrofti</name>
    <dbReference type="NCBI Taxonomy" id="6293"/>
    <lineage>
        <taxon>Eukaryota</taxon>
        <taxon>Metazoa</taxon>
        <taxon>Ecdysozoa</taxon>
        <taxon>Nematoda</taxon>
        <taxon>Chromadorea</taxon>
        <taxon>Rhabditida</taxon>
        <taxon>Spirurina</taxon>
        <taxon>Spiruromorpha</taxon>
        <taxon>Filarioidea</taxon>
        <taxon>Onchocercidae</taxon>
        <taxon>Wuchereria</taxon>
    </lineage>
</organism>
<dbReference type="InterPro" id="IPR050971">
    <property type="entry name" value="Cadherin-domain_protein"/>
</dbReference>
<feature type="domain" description="Cadherin" evidence="9">
    <location>
        <begin position="1"/>
        <end position="71"/>
    </location>
</feature>
<feature type="non-terminal residue" evidence="10">
    <location>
        <position position="1"/>
    </location>
</feature>
<dbReference type="GO" id="GO:0007156">
    <property type="term" value="P:homophilic cell adhesion via plasma membrane adhesion molecules"/>
    <property type="evidence" value="ECO:0007669"/>
    <property type="project" value="InterPro"/>
</dbReference>
<evidence type="ECO:0000313" key="10">
    <source>
        <dbReference type="EMBL" id="EJW69773.1"/>
    </source>
</evidence>
<evidence type="ECO:0000256" key="7">
    <source>
        <dbReference type="ARBA" id="ARBA00023136"/>
    </source>
</evidence>
<dbReference type="InterPro" id="IPR015919">
    <property type="entry name" value="Cadherin-like_sf"/>
</dbReference>
<comment type="subcellular location">
    <subcellularLocation>
        <location evidence="1">Membrane</location>
    </subcellularLocation>
</comment>
<accession>J9DJH3</accession>
<dbReference type="PROSITE" id="PS50268">
    <property type="entry name" value="CADHERIN_2"/>
    <property type="match status" value="1"/>
</dbReference>
<evidence type="ECO:0000259" key="9">
    <source>
        <dbReference type="PROSITE" id="PS50268"/>
    </source>
</evidence>
<reference evidence="11" key="1">
    <citation type="submission" date="2012-08" db="EMBL/GenBank/DDBJ databases">
        <title>The Genome Sequence of Wuchereria bancrofti.</title>
        <authorList>
            <person name="Nutman T.B."/>
            <person name="Fink D.L."/>
            <person name="Russ C."/>
            <person name="Young S."/>
            <person name="Zeng Q."/>
            <person name="Koehrsen M."/>
            <person name="Alvarado L."/>
            <person name="Berlin A."/>
            <person name="Chapman S.B."/>
            <person name="Chen Z."/>
            <person name="Freedman E."/>
            <person name="Gellesch M."/>
            <person name="Goldberg J."/>
            <person name="Griggs A."/>
            <person name="Gujja S."/>
            <person name="Heilman E.R."/>
            <person name="Heiman D."/>
            <person name="Hepburn T."/>
            <person name="Howarth C."/>
            <person name="Jen D."/>
            <person name="Larson L."/>
            <person name="Lewis B."/>
            <person name="Mehta T."/>
            <person name="Park D."/>
            <person name="Pearson M."/>
            <person name="Roberts A."/>
            <person name="Saif S."/>
            <person name="Shea T."/>
            <person name="Shenoy N."/>
            <person name="Sisk P."/>
            <person name="Stolte C."/>
            <person name="Sykes S."/>
            <person name="Walk T."/>
            <person name="White J."/>
            <person name="Yandava C."/>
            <person name="Haas B."/>
            <person name="Henn M.R."/>
            <person name="Nusbaum C."/>
            <person name="Birren B."/>
        </authorList>
    </citation>
    <scope>NUCLEOTIDE SEQUENCE [LARGE SCALE GENOMIC DNA]</scope>
    <source>
        <strain evidence="11">NA</strain>
    </source>
</reference>
<evidence type="ECO:0000256" key="2">
    <source>
        <dbReference type="ARBA" id="ARBA00022692"/>
    </source>
</evidence>
<evidence type="ECO:0000256" key="5">
    <source>
        <dbReference type="ARBA" id="ARBA00022889"/>
    </source>
</evidence>
<dbReference type="SMART" id="SM00112">
    <property type="entry name" value="CA"/>
    <property type="match status" value="1"/>
</dbReference>
<dbReference type="PANTHER" id="PTHR24025">
    <property type="entry name" value="DESMOGLEIN FAMILY MEMBER"/>
    <property type="match status" value="1"/>
</dbReference>
<dbReference type="GO" id="GO:0005911">
    <property type="term" value="C:cell-cell junction"/>
    <property type="evidence" value="ECO:0007669"/>
    <property type="project" value="TreeGrafter"/>
</dbReference>
<evidence type="ECO:0000256" key="1">
    <source>
        <dbReference type="ARBA" id="ARBA00004370"/>
    </source>
</evidence>
<keyword evidence="7" id="KW-0472">Membrane</keyword>
<protein>
    <recommendedName>
        <fullName evidence="9">Cadherin domain-containing protein</fullName>
    </recommendedName>
</protein>
<name>J9DJH3_WUCBA</name>
<evidence type="ECO:0000256" key="8">
    <source>
        <dbReference type="PROSITE-ProRule" id="PRU00043"/>
    </source>
</evidence>
<evidence type="ECO:0000313" key="11">
    <source>
        <dbReference type="Proteomes" id="UP000004810"/>
    </source>
</evidence>
<evidence type="ECO:0000256" key="4">
    <source>
        <dbReference type="ARBA" id="ARBA00022837"/>
    </source>
</evidence>
<dbReference type="SUPFAM" id="SSF49313">
    <property type="entry name" value="Cadherin-like"/>
    <property type="match status" value="1"/>
</dbReference>
<dbReference type="GO" id="GO:0005509">
    <property type="term" value="F:calcium ion binding"/>
    <property type="evidence" value="ECO:0007669"/>
    <property type="project" value="UniProtKB-UniRule"/>
</dbReference>
<proteinExistence type="predicted"/>
<keyword evidence="6" id="KW-1133">Transmembrane helix</keyword>
<dbReference type="AlphaFoldDB" id="J9DJH3"/>
<feature type="non-terminal residue" evidence="10">
    <location>
        <position position="72"/>
    </location>
</feature>
<dbReference type="CDD" id="cd11304">
    <property type="entry name" value="Cadherin_repeat"/>
    <property type="match status" value="1"/>
</dbReference>
<dbReference type="Pfam" id="PF00028">
    <property type="entry name" value="Cadherin"/>
    <property type="match status" value="1"/>
</dbReference>
<keyword evidence="5" id="KW-0130">Cell adhesion</keyword>
<dbReference type="Proteomes" id="UP000004810">
    <property type="component" value="Unassembled WGS sequence"/>
</dbReference>
<dbReference type="GO" id="GO:0016020">
    <property type="term" value="C:membrane"/>
    <property type="evidence" value="ECO:0007669"/>
    <property type="project" value="UniProtKB-SubCell"/>
</dbReference>
<dbReference type="InterPro" id="IPR002126">
    <property type="entry name" value="Cadherin-like_dom"/>
</dbReference>
<comment type="caution">
    <text evidence="10">The sequence shown here is derived from an EMBL/GenBank/DDBJ whole genome shotgun (WGS) entry which is preliminary data.</text>
</comment>
<keyword evidence="2" id="KW-0812">Transmembrane</keyword>